<keyword evidence="2" id="KW-1133">Transmembrane helix</keyword>
<dbReference type="AlphaFoldDB" id="A0A917RY85"/>
<evidence type="ECO:0000256" key="2">
    <source>
        <dbReference type="SAM" id="Phobius"/>
    </source>
</evidence>
<dbReference type="InterPro" id="IPR058620">
    <property type="entry name" value="YtrI_C"/>
</dbReference>
<evidence type="ECO:0000313" key="4">
    <source>
        <dbReference type="EMBL" id="GGL42186.1"/>
    </source>
</evidence>
<name>A0A917RY85_9BACL</name>
<dbReference type="EMBL" id="BMOK01000001">
    <property type="protein sequence ID" value="GGL42186.1"/>
    <property type="molecule type" value="Genomic_DNA"/>
</dbReference>
<keyword evidence="5" id="KW-1185">Reference proteome</keyword>
<keyword evidence="2" id="KW-0812">Transmembrane</keyword>
<accession>A0A917RY85</accession>
<evidence type="ECO:0000259" key="3">
    <source>
        <dbReference type="Pfam" id="PF26347"/>
    </source>
</evidence>
<comment type="caution">
    <text evidence="4">The sequence shown here is derived from an EMBL/GenBank/DDBJ whole genome shotgun (WGS) entry which is preliminary data.</text>
</comment>
<feature type="transmembrane region" description="Helical" evidence="2">
    <location>
        <begin position="15"/>
        <end position="37"/>
    </location>
</feature>
<dbReference type="Proteomes" id="UP000654670">
    <property type="component" value="Unassembled WGS sequence"/>
</dbReference>
<proteinExistence type="predicted"/>
<dbReference type="InterPro" id="IPR048198">
    <property type="entry name" value="YtrI"/>
</dbReference>
<dbReference type="RefSeq" id="WP_188801061.1">
    <property type="nucleotide sequence ID" value="NZ_BMOK01000001.1"/>
</dbReference>
<protein>
    <recommendedName>
        <fullName evidence="3">Sporulation membrane protein YtrI C-terminal domain-containing protein</fullName>
    </recommendedName>
</protein>
<reference evidence="4" key="2">
    <citation type="submission" date="2020-09" db="EMBL/GenBank/DDBJ databases">
        <authorList>
            <person name="Sun Q."/>
            <person name="Ohkuma M."/>
        </authorList>
    </citation>
    <scope>NUCLEOTIDE SEQUENCE</scope>
    <source>
        <strain evidence="4">JCM 15325</strain>
    </source>
</reference>
<reference evidence="4" key="1">
    <citation type="journal article" date="2014" name="Int. J. Syst. Evol. Microbiol.">
        <title>Complete genome sequence of Corynebacterium casei LMG S-19264T (=DSM 44701T), isolated from a smear-ripened cheese.</title>
        <authorList>
            <consortium name="US DOE Joint Genome Institute (JGI-PGF)"/>
            <person name="Walter F."/>
            <person name="Albersmeier A."/>
            <person name="Kalinowski J."/>
            <person name="Ruckert C."/>
        </authorList>
    </citation>
    <scope>NUCLEOTIDE SEQUENCE</scope>
    <source>
        <strain evidence="4">JCM 15325</strain>
    </source>
</reference>
<feature type="coiled-coil region" evidence="1">
    <location>
        <begin position="45"/>
        <end position="83"/>
    </location>
</feature>
<organism evidence="4 5">
    <name type="scientific">Sporolactobacillus putidus</name>
    <dbReference type="NCBI Taxonomy" id="492735"/>
    <lineage>
        <taxon>Bacteria</taxon>
        <taxon>Bacillati</taxon>
        <taxon>Bacillota</taxon>
        <taxon>Bacilli</taxon>
        <taxon>Bacillales</taxon>
        <taxon>Sporolactobacillaceae</taxon>
        <taxon>Sporolactobacillus</taxon>
    </lineage>
</organism>
<keyword evidence="2" id="KW-0472">Membrane</keyword>
<keyword evidence="1" id="KW-0175">Coiled coil</keyword>
<evidence type="ECO:0000256" key="1">
    <source>
        <dbReference type="SAM" id="Coils"/>
    </source>
</evidence>
<evidence type="ECO:0000313" key="5">
    <source>
        <dbReference type="Proteomes" id="UP000654670"/>
    </source>
</evidence>
<gene>
    <name evidence="4" type="ORF">GCM10007968_02590</name>
</gene>
<sequence length="168" mass="19293">MRIPPYHRMPDRQRFLAGCIIGVLVGFSFFLFLFGAAQERQIDKIREQGAEIQMLEKQKKALIDAEERKNEQLEKKMTVQEIDVTIADASLEKAARTELEQAVADELNSVINHSIESVADNQQLIEKAIERKPFTAAEITYRFHVKSMVIFSKLTLLLEVSEKKDNSR</sequence>
<dbReference type="NCBIfam" id="NF041479">
    <property type="entry name" value="spor_membprot_YtrI"/>
    <property type="match status" value="1"/>
</dbReference>
<dbReference type="Pfam" id="PF26347">
    <property type="entry name" value="YtrI_sporulation"/>
    <property type="match status" value="1"/>
</dbReference>
<feature type="domain" description="Sporulation membrane protein YtrI C-terminal" evidence="3">
    <location>
        <begin position="80"/>
        <end position="160"/>
    </location>
</feature>